<feature type="transmembrane region" description="Helical" evidence="2">
    <location>
        <begin position="12"/>
        <end position="32"/>
    </location>
</feature>
<sequence length="68" mass="7801">MESDFARLDWDALIGWAMTAVPMLLFVGIIWYRRWRRDPKAFLERLGTTTPGTTIPGSSTFTQPKGRL</sequence>
<proteinExistence type="predicted"/>
<gene>
    <name evidence="3" type="ORF">R9Z33_05700</name>
</gene>
<name>A0ABZ0PKZ0_9PROT</name>
<dbReference type="Proteomes" id="UP001305521">
    <property type="component" value="Chromosome"/>
</dbReference>
<feature type="compositionally biased region" description="Low complexity" evidence="1">
    <location>
        <begin position="47"/>
        <end position="62"/>
    </location>
</feature>
<accession>A0ABZ0PKZ0</accession>
<evidence type="ECO:0000313" key="4">
    <source>
        <dbReference type="Proteomes" id="UP001305521"/>
    </source>
</evidence>
<dbReference type="RefSeq" id="WP_318650336.1">
    <property type="nucleotide sequence ID" value="NZ_CP137852.1"/>
</dbReference>
<evidence type="ECO:0000256" key="1">
    <source>
        <dbReference type="SAM" id="MobiDB-lite"/>
    </source>
</evidence>
<keyword evidence="2" id="KW-0812">Transmembrane</keyword>
<feature type="region of interest" description="Disordered" evidence="1">
    <location>
        <begin position="47"/>
        <end position="68"/>
    </location>
</feature>
<evidence type="ECO:0000313" key="3">
    <source>
        <dbReference type="EMBL" id="WPB86364.1"/>
    </source>
</evidence>
<protein>
    <submittedName>
        <fullName evidence="3">Uncharacterized protein</fullName>
    </submittedName>
</protein>
<evidence type="ECO:0000256" key="2">
    <source>
        <dbReference type="SAM" id="Phobius"/>
    </source>
</evidence>
<dbReference type="EMBL" id="CP137852">
    <property type="protein sequence ID" value="WPB86364.1"/>
    <property type="molecule type" value="Genomic_DNA"/>
</dbReference>
<keyword evidence="2" id="KW-0472">Membrane</keyword>
<keyword evidence="2" id="KW-1133">Transmembrane helix</keyword>
<reference evidence="3 4" key="1">
    <citation type="submission" date="2023-11" db="EMBL/GenBank/DDBJ databases">
        <title>Arctic aerobic anoxygenic photoheterotroph Sediminicoccus rosea KRV36 adapts its photosynthesis to long days of polar summer.</title>
        <authorList>
            <person name="Tomasch J."/>
            <person name="Kopejtka K."/>
            <person name="Bily T."/>
            <person name="Gardiner A.T."/>
            <person name="Gardian Z."/>
            <person name="Shivaramu S."/>
            <person name="Koblizek M."/>
            <person name="Engelhardt F."/>
            <person name="Kaftan D."/>
        </authorList>
    </citation>
    <scope>NUCLEOTIDE SEQUENCE [LARGE SCALE GENOMIC DNA]</scope>
    <source>
        <strain evidence="3 4">R-30</strain>
    </source>
</reference>
<keyword evidence="4" id="KW-1185">Reference proteome</keyword>
<organism evidence="3 4">
    <name type="scientific">Sediminicoccus rosea</name>
    <dbReference type="NCBI Taxonomy" id="1225128"/>
    <lineage>
        <taxon>Bacteria</taxon>
        <taxon>Pseudomonadati</taxon>
        <taxon>Pseudomonadota</taxon>
        <taxon>Alphaproteobacteria</taxon>
        <taxon>Acetobacterales</taxon>
        <taxon>Roseomonadaceae</taxon>
        <taxon>Sediminicoccus</taxon>
    </lineage>
</organism>